<accession>A0A2T7BYF5</accession>
<protein>
    <recommendedName>
        <fullName evidence="4">RRM domain-containing protein</fullName>
    </recommendedName>
</protein>
<reference evidence="2 3" key="1">
    <citation type="submission" date="2018-04" db="EMBL/GenBank/DDBJ databases">
        <title>WGS assembly of Panicum hallii var. hallii HAL2.</title>
        <authorList>
            <person name="Lovell J."/>
            <person name="Jenkins J."/>
            <person name="Lowry D."/>
            <person name="Mamidi S."/>
            <person name="Sreedasyam A."/>
            <person name="Weng X."/>
            <person name="Barry K."/>
            <person name="Bonette J."/>
            <person name="Campitelli B."/>
            <person name="Daum C."/>
            <person name="Gordon S."/>
            <person name="Gould B."/>
            <person name="Lipzen A."/>
            <person name="MacQueen A."/>
            <person name="Palacio-Mejia J."/>
            <person name="Plott C."/>
            <person name="Shakirov E."/>
            <person name="Shu S."/>
            <person name="Yoshinaga Y."/>
            <person name="Zane M."/>
            <person name="Rokhsar D."/>
            <person name="Grimwood J."/>
            <person name="Schmutz J."/>
            <person name="Juenger T."/>
        </authorList>
    </citation>
    <scope>NUCLEOTIDE SEQUENCE [LARGE SCALE GENOMIC DNA]</scope>
    <source>
        <strain evidence="3">cv. HAL2</strain>
    </source>
</reference>
<organism evidence="2 3">
    <name type="scientific">Panicum hallii var. hallii</name>
    <dbReference type="NCBI Taxonomy" id="1504633"/>
    <lineage>
        <taxon>Eukaryota</taxon>
        <taxon>Viridiplantae</taxon>
        <taxon>Streptophyta</taxon>
        <taxon>Embryophyta</taxon>
        <taxon>Tracheophyta</taxon>
        <taxon>Spermatophyta</taxon>
        <taxon>Magnoliopsida</taxon>
        <taxon>Liliopsida</taxon>
        <taxon>Poales</taxon>
        <taxon>Poaceae</taxon>
        <taxon>PACMAD clade</taxon>
        <taxon>Panicoideae</taxon>
        <taxon>Panicodae</taxon>
        <taxon>Paniceae</taxon>
        <taxon>Panicinae</taxon>
        <taxon>Panicum</taxon>
        <taxon>Panicum sect. Panicum</taxon>
    </lineage>
</organism>
<dbReference type="AlphaFoldDB" id="A0A2T7BYF5"/>
<keyword evidence="3" id="KW-1185">Reference proteome</keyword>
<sequence length="446" mass="51309">MDTFDLPNAIKSCIMHGRQLYYRLVFLLGMDPSLSIEIVAFWLLVEGNGEVDFLRHINSFHGDHFLALVGMGKQFIDAMHGNPVGLKSRSARELHRQVMLGMCFFLNNVCYKVLNDLRQKAEQGVTIHDMEESLKSSYHVLREHMKDRPHISLSYNQYQGESSISRSMPSAIECLVDMEESSDSNYHVLYQYMKDQPHISMSYHQYQEDCSISRRSMPRAINCFEDMVKARDEVQSNLGNMISQQQKNTGWSISSRSTIVPTVIQNHQDMVKLRYGAQSMNAFSMDLDIISRQQQKSIGVNVSSRSDIHDLESLFNKCMISSQFPSEWGNTFPQSSTTNMNPYVHSPIPQHDRTLFVTFSNGYPLTKKEVYKFFMSNFGDVESLSIEEPIEVRPPQYALVTFGFLETVLLILDGKEKVKFVTGGKHLWARKYVPKKQQKGKNKAWM</sequence>
<dbReference type="Proteomes" id="UP000244336">
    <property type="component" value="Chromosome 9"/>
</dbReference>
<keyword evidence="1" id="KW-0812">Transmembrane</keyword>
<evidence type="ECO:0008006" key="4">
    <source>
        <dbReference type="Google" id="ProtNLM"/>
    </source>
</evidence>
<dbReference type="Gramene" id="PUZ36114">
    <property type="protein sequence ID" value="PUZ36114"/>
    <property type="gene ID" value="GQ55_9G013300"/>
</dbReference>
<feature type="transmembrane region" description="Helical" evidence="1">
    <location>
        <begin position="20"/>
        <end position="45"/>
    </location>
</feature>
<evidence type="ECO:0000256" key="1">
    <source>
        <dbReference type="SAM" id="Phobius"/>
    </source>
</evidence>
<dbReference type="OrthoDB" id="1882251at2759"/>
<proteinExistence type="predicted"/>
<dbReference type="PANTHER" id="PTHR33527:SF14">
    <property type="entry name" value="OS07G0274300 PROTEIN"/>
    <property type="match status" value="1"/>
</dbReference>
<dbReference type="PANTHER" id="PTHR33527">
    <property type="entry name" value="OS07G0274300 PROTEIN"/>
    <property type="match status" value="1"/>
</dbReference>
<keyword evidence="1" id="KW-1133">Transmembrane helix</keyword>
<keyword evidence="1" id="KW-0472">Membrane</keyword>
<dbReference type="EMBL" id="CM009757">
    <property type="protein sequence ID" value="PUZ36114.1"/>
    <property type="molecule type" value="Genomic_DNA"/>
</dbReference>
<name>A0A2T7BYF5_9POAL</name>
<evidence type="ECO:0000313" key="3">
    <source>
        <dbReference type="Proteomes" id="UP000244336"/>
    </source>
</evidence>
<gene>
    <name evidence="2" type="ORF">GQ55_9G013300</name>
</gene>
<evidence type="ECO:0000313" key="2">
    <source>
        <dbReference type="EMBL" id="PUZ36114.1"/>
    </source>
</evidence>